<name>A0A813B6Q1_9DINO</name>
<accession>A0A813B6Q1</accession>
<gene>
    <name evidence="1" type="primary">Cant1</name>
    <name evidence="1" type="ORF">SNEC2469_LOCUS29819</name>
</gene>
<evidence type="ECO:0000313" key="2">
    <source>
        <dbReference type="Proteomes" id="UP000601435"/>
    </source>
</evidence>
<comment type="caution">
    <text evidence="1">The sequence shown here is derived from an EMBL/GenBank/DDBJ whole genome shotgun (WGS) entry which is preliminary data.</text>
</comment>
<sequence length="65" mass="7693">CKTTWPKRTTTEMQRTLTIILRTPTSCLSSTMRSRARTGWRRGRAYQSRTPLTRRISSPCKSWCW</sequence>
<feature type="non-terminal residue" evidence="1">
    <location>
        <position position="1"/>
    </location>
</feature>
<dbReference type="Proteomes" id="UP000601435">
    <property type="component" value="Unassembled WGS sequence"/>
</dbReference>
<reference evidence="1" key="1">
    <citation type="submission" date="2021-02" db="EMBL/GenBank/DDBJ databases">
        <authorList>
            <person name="Dougan E. K."/>
            <person name="Rhodes N."/>
            <person name="Thang M."/>
            <person name="Chan C."/>
        </authorList>
    </citation>
    <scope>NUCLEOTIDE SEQUENCE</scope>
</reference>
<proteinExistence type="predicted"/>
<organism evidence="1 2">
    <name type="scientific">Symbiodinium necroappetens</name>
    <dbReference type="NCBI Taxonomy" id="1628268"/>
    <lineage>
        <taxon>Eukaryota</taxon>
        <taxon>Sar</taxon>
        <taxon>Alveolata</taxon>
        <taxon>Dinophyceae</taxon>
        <taxon>Suessiales</taxon>
        <taxon>Symbiodiniaceae</taxon>
        <taxon>Symbiodinium</taxon>
    </lineage>
</organism>
<evidence type="ECO:0000313" key="1">
    <source>
        <dbReference type="EMBL" id="CAE7893563.1"/>
    </source>
</evidence>
<dbReference type="AlphaFoldDB" id="A0A813B6Q1"/>
<keyword evidence="2" id="KW-1185">Reference proteome</keyword>
<dbReference type="EMBL" id="CAJNJA010067982">
    <property type="protein sequence ID" value="CAE7893563.1"/>
    <property type="molecule type" value="Genomic_DNA"/>
</dbReference>
<protein>
    <submittedName>
        <fullName evidence="1">Cant1 protein</fullName>
    </submittedName>
</protein>